<dbReference type="NCBIfam" id="TIGR01726">
    <property type="entry name" value="HEQRo_perm_3TM"/>
    <property type="match status" value="1"/>
</dbReference>
<dbReference type="GO" id="GO:0022857">
    <property type="term" value="F:transmembrane transporter activity"/>
    <property type="evidence" value="ECO:0007669"/>
    <property type="project" value="InterPro"/>
</dbReference>
<keyword evidence="2 8" id="KW-0813">Transport</keyword>
<dbReference type="KEGG" id="hbu:Hbut_0686"/>
<proteinExistence type="inferred from homology"/>
<evidence type="ECO:0000256" key="1">
    <source>
        <dbReference type="ARBA" id="ARBA00004651"/>
    </source>
</evidence>
<keyword evidence="11" id="KW-1185">Reference proteome</keyword>
<evidence type="ECO:0000259" key="9">
    <source>
        <dbReference type="PROSITE" id="PS50928"/>
    </source>
</evidence>
<dbReference type="PANTHER" id="PTHR30614:SF0">
    <property type="entry name" value="L-CYSTINE TRANSPORT SYSTEM PERMEASE PROTEIN TCYL"/>
    <property type="match status" value="1"/>
</dbReference>
<dbReference type="InterPro" id="IPR043429">
    <property type="entry name" value="ArtM/GltK/GlnP/TcyL/YhdX-like"/>
</dbReference>
<evidence type="ECO:0000256" key="7">
    <source>
        <dbReference type="ARBA" id="ARBA00023136"/>
    </source>
</evidence>
<dbReference type="InterPro" id="IPR010065">
    <property type="entry name" value="AA_ABC_transptr_permease_3TM"/>
</dbReference>
<evidence type="ECO:0000256" key="8">
    <source>
        <dbReference type="RuleBase" id="RU363032"/>
    </source>
</evidence>
<keyword evidence="6 8" id="KW-1133">Transmembrane helix</keyword>
<feature type="transmembrane region" description="Helical" evidence="8">
    <location>
        <begin position="192"/>
        <end position="214"/>
    </location>
</feature>
<keyword evidence="5" id="KW-0029">Amino-acid transport</keyword>
<dbReference type="Pfam" id="PF00528">
    <property type="entry name" value="BPD_transp_1"/>
    <property type="match status" value="1"/>
</dbReference>
<dbReference type="HOGENOM" id="CLU_019602_1_0_2"/>
<feature type="domain" description="ABC transmembrane type-1" evidence="9">
    <location>
        <begin position="22"/>
        <end position="210"/>
    </location>
</feature>
<dbReference type="Gene3D" id="1.10.3720.10">
    <property type="entry name" value="MetI-like"/>
    <property type="match status" value="1"/>
</dbReference>
<name>A2BKN1_HYPBU</name>
<dbReference type="PROSITE" id="PS50928">
    <property type="entry name" value="ABC_TM1"/>
    <property type="match status" value="1"/>
</dbReference>
<dbReference type="CDD" id="cd06261">
    <property type="entry name" value="TM_PBP2"/>
    <property type="match status" value="1"/>
</dbReference>
<dbReference type="STRING" id="415426.Hbut_0686"/>
<dbReference type="SUPFAM" id="SSF161098">
    <property type="entry name" value="MetI-like"/>
    <property type="match status" value="1"/>
</dbReference>
<dbReference type="eggNOG" id="arCOG01798">
    <property type="taxonomic scope" value="Archaea"/>
</dbReference>
<feature type="transmembrane region" description="Helical" evidence="8">
    <location>
        <begin position="57"/>
        <end position="81"/>
    </location>
</feature>
<comment type="subcellular location">
    <subcellularLocation>
        <location evidence="1 8">Cell membrane</location>
        <topology evidence="1 8">Multi-pass membrane protein</topology>
    </subcellularLocation>
</comment>
<keyword evidence="7 8" id="KW-0472">Membrane</keyword>
<feature type="transmembrane region" description="Helical" evidence="8">
    <location>
        <begin position="26"/>
        <end position="45"/>
    </location>
</feature>
<dbReference type="GeneID" id="4782416"/>
<keyword evidence="4 8" id="KW-0812">Transmembrane</keyword>
<dbReference type="PANTHER" id="PTHR30614">
    <property type="entry name" value="MEMBRANE COMPONENT OF AMINO ACID ABC TRANSPORTER"/>
    <property type="match status" value="1"/>
</dbReference>
<dbReference type="InterPro" id="IPR000515">
    <property type="entry name" value="MetI-like"/>
</dbReference>
<organism evidence="10 11">
    <name type="scientific">Hyperthermus butylicus (strain DSM 5456 / JCM 9403 / PLM1-5)</name>
    <dbReference type="NCBI Taxonomy" id="415426"/>
    <lineage>
        <taxon>Archaea</taxon>
        <taxon>Thermoproteota</taxon>
        <taxon>Thermoprotei</taxon>
        <taxon>Desulfurococcales</taxon>
        <taxon>Pyrodictiaceae</taxon>
        <taxon>Hyperthermus</taxon>
    </lineage>
</organism>
<dbReference type="RefSeq" id="WP_011821860.1">
    <property type="nucleotide sequence ID" value="NC_008818.1"/>
</dbReference>
<evidence type="ECO:0000256" key="4">
    <source>
        <dbReference type="ARBA" id="ARBA00022692"/>
    </source>
</evidence>
<evidence type="ECO:0000313" key="10">
    <source>
        <dbReference type="EMBL" id="ABM80542.1"/>
    </source>
</evidence>
<protein>
    <submittedName>
        <fullName evidence="10">Glutamate/aspartate transport system permease protein</fullName>
    </submittedName>
</protein>
<evidence type="ECO:0000313" key="11">
    <source>
        <dbReference type="Proteomes" id="UP000002593"/>
    </source>
</evidence>
<evidence type="ECO:0000256" key="3">
    <source>
        <dbReference type="ARBA" id="ARBA00022475"/>
    </source>
</evidence>
<keyword evidence="3" id="KW-1003">Cell membrane</keyword>
<dbReference type="GO" id="GO:0043190">
    <property type="term" value="C:ATP-binding cassette (ABC) transporter complex"/>
    <property type="evidence" value="ECO:0007669"/>
    <property type="project" value="InterPro"/>
</dbReference>
<dbReference type="EnsemblBacteria" id="ABM80542">
    <property type="protein sequence ID" value="ABM80542"/>
    <property type="gene ID" value="Hbut_0686"/>
</dbReference>
<dbReference type="EMBL" id="CP000493">
    <property type="protein sequence ID" value="ABM80542.1"/>
    <property type="molecule type" value="Genomic_DNA"/>
</dbReference>
<evidence type="ECO:0000256" key="6">
    <source>
        <dbReference type="ARBA" id="ARBA00022989"/>
    </source>
</evidence>
<accession>A2BKN1</accession>
<gene>
    <name evidence="10" type="ordered locus">Hbut_0686</name>
</gene>
<evidence type="ECO:0000256" key="5">
    <source>
        <dbReference type="ARBA" id="ARBA00022970"/>
    </source>
</evidence>
<comment type="similarity">
    <text evidence="8">Belongs to the binding-protein-dependent transport system permease family.</text>
</comment>
<dbReference type="OrthoDB" id="60458at2157"/>
<sequence length="228" mass="24238">MPSLSSIFENLEPYIGVILSGLPNTLILTFGGFGIGLIVGPLLAFLEVYGPRPLARLAAAVEEVIRGIPLLVIMFLVYFGLPELGVRLDPLTAAVVSIGIRSLAYQSQIIRSAILSIPAGQWEAALALGMSPLEAFVNVIAPQAFRIAIPGLVNQFTVDLKDTSIAYAIGVAEIFTQSVHVAQIILDYLSPLLFVGLIYFILTYTASSLASILYRRVAIPGLGGGAQP</sequence>
<dbReference type="AlphaFoldDB" id="A2BKN1"/>
<evidence type="ECO:0000256" key="2">
    <source>
        <dbReference type="ARBA" id="ARBA00022448"/>
    </source>
</evidence>
<dbReference type="Proteomes" id="UP000002593">
    <property type="component" value="Chromosome"/>
</dbReference>
<dbReference type="InterPro" id="IPR035906">
    <property type="entry name" value="MetI-like_sf"/>
</dbReference>
<reference evidence="10 11" key="1">
    <citation type="journal article" date="2007" name="Archaea">
        <title>The genome of Hyperthermus butylicus: a sulfur-reducing, peptide fermenting, neutrophilic Crenarchaeote growing up to 108 degrees C.</title>
        <authorList>
            <person name="Brugger K."/>
            <person name="Chen L."/>
            <person name="Stark M."/>
            <person name="Zibat A."/>
            <person name="Redder P."/>
            <person name="Ruepp A."/>
            <person name="Awayez M."/>
            <person name="She Q."/>
            <person name="Garrett R.A."/>
            <person name="Klenk H.P."/>
        </authorList>
    </citation>
    <scope>NUCLEOTIDE SEQUENCE [LARGE SCALE GENOMIC DNA]</scope>
    <source>
        <strain evidence="11">DSM 5456 / JCM 9403 / PLM1-5</strain>
    </source>
</reference>
<dbReference type="GO" id="GO:0006865">
    <property type="term" value="P:amino acid transport"/>
    <property type="evidence" value="ECO:0007669"/>
    <property type="project" value="UniProtKB-KW"/>
</dbReference>